<dbReference type="Gene3D" id="3.30.300.20">
    <property type="match status" value="1"/>
</dbReference>
<keyword evidence="4 6" id="KW-0694">RNA-binding</keyword>
<comment type="caution">
    <text evidence="11">The sequence shown here is derived from an EMBL/GenBank/DDBJ whole genome shotgun (WGS) entry which is preliminary data.</text>
</comment>
<dbReference type="GO" id="GO:0070181">
    <property type="term" value="F:small ribosomal subunit rRNA binding"/>
    <property type="evidence" value="ECO:0007669"/>
    <property type="project" value="UniProtKB-UniRule"/>
</dbReference>
<dbReference type="PRINTS" id="PR00326">
    <property type="entry name" value="GTP1OBG"/>
</dbReference>
<evidence type="ECO:0000256" key="1">
    <source>
        <dbReference type="ARBA" id="ARBA00007921"/>
    </source>
</evidence>
<accession>A0AAP6JFQ5</accession>
<dbReference type="InterPro" id="IPR006073">
    <property type="entry name" value="GTP-bd"/>
</dbReference>
<organism evidence="11 12">
    <name type="scientific">Natronospira elongata</name>
    <dbReference type="NCBI Taxonomy" id="3110268"/>
    <lineage>
        <taxon>Bacteria</taxon>
        <taxon>Pseudomonadati</taxon>
        <taxon>Pseudomonadota</taxon>
        <taxon>Gammaproteobacteria</taxon>
        <taxon>Natronospirales</taxon>
        <taxon>Natronospiraceae</taxon>
        <taxon>Natronospira</taxon>
    </lineage>
</organism>
<dbReference type="GO" id="GO:0003924">
    <property type="term" value="F:GTPase activity"/>
    <property type="evidence" value="ECO:0007669"/>
    <property type="project" value="UniProtKB-UniRule"/>
</dbReference>
<keyword evidence="6" id="KW-0699">rRNA-binding</keyword>
<dbReference type="Pfam" id="PF07650">
    <property type="entry name" value="KH_2"/>
    <property type="match status" value="1"/>
</dbReference>
<keyword evidence="12" id="KW-1185">Reference proteome</keyword>
<dbReference type="Proteomes" id="UP001302316">
    <property type="component" value="Unassembled WGS sequence"/>
</dbReference>
<feature type="binding site" evidence="6">
    <location>
        <begin position="124"/>
        <end position="127"/>
    </location>
    <ligand>
        <name>GTP</name>
        <dbReference type="ChEBI" id="CHEBI:37565"/>
    </ligand>
</feature>
<dbReference type="InterPro" id="IPR027417">
    <property type="entry name" value="P-loop_NTPase"/>
</dbReference>
<dbReference type="PROSITE" id="PS50823">
    <property type="entry name" value="KH_TYPE_2"/>
    <property type="match status" value="1"/>
</dbReference>
<keyword evidence="6" id="KW-1003">Cell membrane</keyword>
<dbReference type="InterPro" id="IPR005225">
    <property type="entry name" value="Small_GTP-bd"/>
</dbReference>
<dbReference type="NCBIfam" id="TIGR00436">
    <property type="entry name" value="era"/>
    <property type="match status" value="1"/>
</dbReference>
<dbReference type="GO" id="GO:0043024">
    <property type="term" value="F:ribosomal small subunit binding"/>
    <property type="evidence" value="ECO:0007669"/>
    <property type="project" value="TreeGrafter"/>
</dbReference>
<keyword evidence="6" id="KW-0963">Cytoplasm</keyword>
<dbReference type="HAMAP" id="MF_00367">
    <property type="entry name" value="GTPase_Era"/>
    <property type="match status" value="1"/>
</dbReference>
<dbReference type="GO" id="GO:0005829">
    <property type="term" value="C:cytosol"/>
    <property type="evidence" value="ECO:0007669"/>
    <property type="project" value="TreeGrafter"/>
</dbReference>
<dbReference type="InterPro" id="IPR004044">
    <property type="entry name" value="KH_dom_type_2"/>
</dbReference>
<evidence type="ECO:0000259" key="10">
    <source>
        <dbReference type="PROSITE" id="PS51713"/>
    </source>
</evidence>
<dbReference type="RefSeq" id="WP_346052203.1">
    <property type="nucleotide sequence ID" value="NZ_JAYGII010000022.1"/>
</dbReference>
<dbReference type="AlphaFoldDB" id="A0AAP6JFQ5"/>
<dbReference type="PANTHER" id="PTHR42698:SF1">
    <property type="entry name" value="GTPASE ERA, MITOCHONDRIAL"/>
    <property type="match status" value="1"/>
</dbReference>
<feature type="region of interest" description="G4" evidence="7">
    <location>
        <begin position="124"/>
        <end position="127"/>
    </location>
</feature>
<evidence type="ECO:0000256" key="7">
    <source>
        <dbReference type="PROSITE-ProRule" id="PRU01050"/>
    </source>
</evidence>
<gene>
    <name evidence="6 11" type="primary">era</name>
    <name evidence="11" type="ORF">VCB98_09995</name>
</gene>
<dbReference type="PANTHER" id="PTHR42698">
    <property type="entry name" value="GTPASE ERA"/>
    <property type="match status" value="1"/>
</dbReference>
<dbReference type="InterPro" id="IPR009019">
    <property type="entry name" value="KH_sf_prok-type"/>
</dbReference>
<keyword evidence="6" id="KW-0690">Ribosome biogenesis</keyword>
<feature type="region of interest" description="G2" evidence="7">
    <location>
        <begin position="41"/>
        <end position="45"/>
    </location>
</feature>
<keyword evidence="6" id="KW-0472">Membrane</keyword>
<feature type="binding site" evidence="6">
    <location>
        <begin position="62"/>
        <end position="66"/>
    </location>
    <ligand>
        <name>GTP</name>
        <dbReference type="ChEBI" id="CHEBI:37565"/>
    </ligand>
</feature>
<sequence length="299" mass="33036">MNESVRHAGLVGVVGRPNVGKSTLVNALVGEKVSIVTAKPQTTRHRIMGVLTRDDCQFVFVDTPGIHSEAPRRLNRDMNRLAQDAARDADVVVFVVQAGKWLAEDQAILDSLKRLDVPVGLVINKVDQAADKSQLLPFIESITARADFRFVVPLSALKLTNLTPLLDELQQFLPESPAFFPADQHSDQSPRMVAAEVIREKLMMRVHKEVPYAVAVQVQEMEREGQLTRIQAVIWIEKEGQKGIVIGQGGKVLKDVGTAARKELEGIWGGRVHLDLWVKVRAGWPDDPRILGSLGITSE</sequence>
<evidence type="ECO:0000256" key="2">
    <source>
        <dbReference type="ARBA" id="ARBA00020484"/>
    </source>
</evidence>
<feature type="domain" description="KH type-2" evidence="9">
    <location>
        <begin position="198"/>
        <end position="282"/>
    </location>
</feature>
<dbReference type="InterPro" id="IPR030388">
    <property type="entry name" value="G_ERA_dom"/>
</dbReference>
<dbReference type="SUPFAM" id="SSF54814">
    <property type="entry name" value="Prokaryotic type KH domain (KH-domain type II)"/>
    <property type="match status" value="1"/>
</dbReference>
<dbReference type="SUPFAM" id="SSF52540">
    <property type="entry name" value="P-loop containing nucleoside triphosphate hydrolases"/>
    <property type="match status" value="1"/>
</dbReference>
<dbReference type="GO" id="GO:0005886">
    <property type="term" value="C:plasma membrane"/>
    <property type="evidence" value="ECO:0007669"/>
    <property type="project" value="UniProtKB-SubCell"/>
</dbReference>
<keyword evidence="5 6" id="KW-0342">GTP-binding</keyword>
<evidence type="ECO:0000259" key="9">
    <source>
        <dbReference type="PROSITE" id="PS50823"/>
    </source>
</evidence>
<dbReference type="PROSITE" id="PS51713">
    <property type="entry name" value="G_ERA"/>
    <property type="match status" value="1"/>
</dbReference>
<feature type="region of interest" description="G3" evidence="7">
    <location>
        <begin position="62"/>
        <end position="65"/>
    </location>
</feature>
<evidence type="ECO:0000256" key="5">
    <source>
        <dbReference type="ARBA" id="ARBA00023134"/>
    </source>
</evidence>
<keyword evidence="3 6" id="KW-0547">Nucleotide-binding</keyword>
<evidence type="ECO:0000256" key="4">
    <source>
        <dbReference type="ARBA" id="ARBA00022884"/>
    </source>
</evidence>
<dbReference type="GO" id="GO:0005525">
    <property type="term" value="F:GTP binding"/>
    <property type="evidence" value="ECO:0007669"/>
    <property type="project" value="UniProtKB-UniRule"/>
</dbReference>
<dbReference type="InterPro" id="IPR005662">
    <property type="entry name" value="GTPase_Era-like"/>
</dbReference>
<dbReference type="CDD" id="cd04163">
    <property type="entry name" value="Era"/>
    <property type="match status" value="1"/>
</dbReference>
<protein>
    <recommendedName>
        <fullName evidence="2 6">GTPase Era</fullName>
    </recommendedName>
</protein>
<comment type="subunit">
    <text evidence="6">Monomer.</text>
</comment>
<dbReference type="NCBIfam" id="NF000908">
    <property type="entry name" value="PRK00089.1"/>
    <property type="match status" value="1"/>
</dbReference>
<feature type="region of interest" description="G5" evidence="7">
    <location>
        <begin position="154"/>
        <end position="156"/>
    </location>
</feature>
<feature type="domain" description="Era-type G" evidence="10">
    <location>
        <begin position="7"/>
        <end position="175"/>
    </location>
</feature>
<evidence type="ECO:0000256" key="8">
    <source>
        <dbReference type="RuleBase" id="RU003761"/>
    </source>
</evidence>
<comment type="similarity">
    <text evidence="1 6 7 8">Belongs to the TRAFAC class TrmE-Era-EngA-EngB-Septin-like GTPase superfamily. Era GTPase family.</text>
</comment>
<reference evidence="11 12" key="1">
    <citation type="submission" date="2023-12" db="EMBL/GenBank/DDBJ databases">
        <title>Whole-genome sequencing of halo(alkali)philic microorganisms from hypersaline lakes.</title>
        <authorList>
            <person name="Sorokin D.Y."/>
            <person name="Merkel A.Y."/>
            <person name="Messina E."/>
            <person name="Yakimov M."/>
        </authorList>
    </citation>
    <scope>NUCLEOTIDE SEQUENCE [LARGE SCALE GENOMIC DNA]</scope>
    <source>
        <strain evidence="11 12">AB-CW1</strain>
    </source>
</reference>
<comment type="subcellular location">
    <subcellularLocation>
        <location evidence="6">Cytoplasm</location>
    </subcellularLocation>
    <subcellularLocation>
        <location evidence="6">Cell membrane</location>
        <topology evidence="6">Peripheral membrane protein</topology>
    </subcellularLocation>
</comment>
<evidence type="ECO:0000256" key="6">
    <source>
        <dbReference type="HAMAP-Rule" id="MF_00367"/>
    </source>
</evidence>
<feature type="binding site" evidence="6">
    <location>
        <begin position="15"/>
        <end position="22"/>
    </location>
    <ligand>
        <name>GTP</name>
        <dbReference type="ChEBI" id="CHEBI:37565"/>
    </ligand>
</feature>
<dbReference type="EMBL" id="JAYGII010000022">
    <property type="protein sequence ID" value="MEA5446150.1"/>
    <property type="molecule type" value="Genomic_DNA"/>
</dbReference>
<dbReference type="CDD" id="cd22534">
    <property type="entry name" value="KH-II_Era"/>
    <property type="match status" value="1"/>
</dbReference>
<dbReference type="NCBIfam" id="TIGR00231">
    <property type="entry name" value="small_GTP"/>
    <property type="match status" value="1"/>
</dbReference>
<dbReference type="Pfam" id="PF01926">
    <property type="entry name" value="MMR_HSR1"/>
    <property type="match status" value="1"/>
</dbReference>
<comment type="function">
    <text evidence="6">An essential GTPase that binds both GDP and GTP, with rapid nucleotide exchange. Plays a role in 16S rRNA processing and 30S ribosomal subunit biogenesis and possibly also in cell cycle regulation and energy metabolism.</text>
</comment>
<name>A0AAP6JFQ5_9GAMM</name>
<evidence type="ECO:0000313" key="12">
    <source>
        <dbReference type="Proteomes" id="UP001302316"/>
    </source>
</evidence>
<dbReference type="Gene3D" id="3.40.50.300">
    <property type="entry name" value="P-loop containing nucleotide triphosphate hydrolases"/>
    <property type="match status" value="1"/>
</dbReference>
<dbReference type="InterPro" id="IPR015946">
    <property type="entry name" value="KH_dom-like_a/b"/>
</dbReference>
<dbReference type="GO" id="GO:0000028">
    <property type="term" value="P:ribosomal small subunit assembly"/>
    <property type="evidence" value="ECO:0007669"/>
    <property type="project" value="TreeGrafter"/>
</dbReference>
<evidence type="ECO:0000313" key="11">
    <source>
        <dbReference type="EMBL" id="MEA5446150.1"/>
    </source>
</evidence>
<evidence type="ECO:0000256" key="3">
    <source>
        <dbReference type="ARBA" id="ARBA00022741"/>
    </source>
</evidence>
<feature type="region of interest" description="G1" evidence="7">
    <location>
        <begin position="15"/>
        <end position="22"/>
    </location>
</feature>
<proteinExistence type="inferred from homology"/>